<evidence type="ECO:0008006" key="3">
    <source>
        <dbReference type="Google" id="ProtNLM"/>
    </source>
</evidence>
<protein>
    <recommendedName>
        <fullName evidence="3">Tetratricopeptide repeat protein</fullName>
    </recommendedName>
</protein>
<dbReference type="InParanoid" id="A0A7L4YNY1"/>
<accession>A0A7L4YNY1</accession>
<evidence type="ECO:0000313" key="1">
    <source>
        <dbReference type="EMBL" id="QHC00519.1"/>
    </source>
</evidence>
<dbReference type="Proteomes" id="UP000463857">
    <property type="component" value="Chromosome"/>
</dbReference>
<reference evidence="1 2" key="1">
    <citation type="journal article" date="2018" name="Int. J. Syst. Evol. Microbiol.">
        <title>Epidermidibacterium keratini gen. nov., sp. nov., a member of the family Sporichthyaceae, isolated from keratin epidermis.</title>
        <authorList>
            <person name="Lee D.G."/>
            <person name="Trujillo M.E."/>
            <person name="Kang S."/>
            <person name="Nam J.J."/>
            <person name="Kim Y.J."/>
        </authorList>
    </citation>
    <scope>NUCLEOTIDE SEQUENCE [LARGE SCALE GENOMIC DNA]</scope>
    <source>
        <strain evidence="1 2">EPI-7</strain>
    </source>
</reference>
<dbReference type="KEGG" id="eke:EK0264_09640"/>
<dbReference type="OrthoDB" id="56388at2"/>
<sequence length="357" mass="38767">MPIPYADPPAALSEQIEAVYDKLVIATNLTSGPEMEAAAQTVYDEAVELDYPHLMALAAMVRMGSEFDRNEWQDGVASYARLLKLGRQYAEFIAPELSAQIIDLAPYTVNGMLQLPRASLPQITGLIDRLEQAHLAAGEPLGQIYLSRALVAAHRGDGEAVREWQERWQADPAQSTPAMTARMNVYLSSTYDRARAVEYAEYAAAEINATSAAWLAGERALLLVQTGRPDAASAAARTLVTEADPDVLASAVDFGSLLRALETDRDTALEVMAMRADLFEPDAPPDEFLAQASAARLLLADPATAARGAALCDLAMRNAGAFDERNETSYNTDLLRAEWFNAPPYSPDPSQPMSMKE</sequence>
<proteinExistence type="predicted"/>
<dbReference type="EMBL" id="CP047156">
    <property type="protein sequence ID" value="QHC00519.1"/>
    <property type="molecule type" value="Genomic_DNA"/>
</dbReference>
<name>A0A7L4YNY1_9ACTN</name>
<organism evidence="1 2">
    <name type="scientific">Epidermidibacterium keratini</name>
    <dbReference type="NCBI Taxonomy" id="1891644"/>
    <lineage>
        <taxon>Bacteria</taxon>
        <taxon>Bacillati</taxon>
        <taxon>Actinomycetota</taxon>
        <taxon>Actinomycetes</taxon>
        <taxon>Sporichthyales</taxon>
        <taxon>Sporichthyaceae</taxon>
        <taxon>Epidermidibacterium</taxon>
    </lineage>
</organism>
<keyword evidence="2" id="KW-1185">Reference proteome</keyword>
<dbReference type="RefSeq" id="WP_159545084.1">
    <property type="nucleotide sequence ID" value="NZ_CP047156.1"/>
</dbReference>
<dbReference type="AlphaFoldDB" id="A0A7L4YNY1"/>
<gene>
    <name evidence="1" type="ORF">EK0264_09640</name>
</gene>
<evidence type="ECO:0000313" key="2">
    <source>
        <dbReference type="Proteomes" id="UP000463857"/>
    </source>
</evidence>